<feature type="region of interest" description="Disordered" evidence="1">
    <location>
        <begin position="40"/>
        <end position="69"/>
    </location>
</feature>
<evidence type="ECO:0000313" key="2">
    <source>
        <dbReference type="EMBL" id="TNV71096.1"/>
    </source>
</evidence>
<evidence type="ECO:0000256" key="1">
    <source>
        <dbReference type="SAM" id="MobiDB-lite"/>
    </source>
</evidence>
<feature type="compositionally biased region" description="Acidic residues" evidence="1">
    <location>
        <begin position="60"/>
        <end position="69"/>
    </location>
</feature>
<sequence>MEINSFIFPAPKCEYTEQTFKDLIWVPVYKPGKIKSPQSHIYISPQVKRPSTQQDFRNDESDDDDVDENIEVHKSPPRLLQNYKTNELCNLQQKKHRFYESLANICVTTQSDTIHHPRAIKTAMKKKQENLQAIRKIPCVLINNQSHQTLVYFHANGEDLYQAYDLMWHLGHQLNVNVFGVEYPGYGIYKAESKEETILHDADAVMHYLLHVRKIQESNILIFGRSIGSGYQFNQFRPACYLASKFQPFILILVSPFLSIKQLVENKLGKLFGALIKERFPNHEFITQVRCPIFILHGHSDNIVPISHSLKLQRLCKCRCKIITPYHMTHATFQLKQDLVYPLLKYMRI</sequence>
<dbReference type="EMBL" id="RRYP01030743">
    <property type="protein sequence ID" value="TNV71096.1"/>
    <property type="molecule type" value="Genomic_DNA"/>
</dbReference>
<comment type="caution">
    <text evidence="2">The sequence shown here is derived from an EMBL/GenBank/DDBJ whole genome shotgun (WGS) entry which is preliminary data.</text>
</comment>
<gene>
    <name evidence="2" type="ORF">FGO68_gene1986</name>
</gene>
<proteinExistence type="predicted"/>
<dbReference type="OrthoDB" id="10249433at2759"/>
<dbReference type="InterPro" id="IPR029058">
    <property type="entry name" value="AB_hydrolase_fold"/>
</dbReference>
<dbReference type="Proteomes" id="UP000785679">
    <property type="component" value="Unassembled WGS sequence"/>
</dbReference>
<dbReference type="Gene3D" id="3.40.50.1820">
    <property type="entry name" value="alpha/beta hydrolase"/>
    <property type="match status" value="1"/>
</dbReference>
<dbReference type="AlphaFoldDB" id="A0A8J8NAE4"/>
<keyword evidence="3" id="KW-1185">Reference proteome</keyword>
<evidence type="ECO:0000313" key="3">
    <source>
        <dbReference type="Proteomes" id="UP000785679"/>
    </source>
</evidence>
<evidence type="ECO:0008006" key="4">
    <source>
        <dbReference type="Google" id="ProtNLM"/>
    </source>
</evidence>
<dbReference type="PANTHER" id="PTHR12277:SF197">
    <property type="entry name" value="CHROMOSOME UNDETERMINED SCAFFOLD_38, WHOLE GENOME SHOTGUN SEQUENCE"/>
    <property type="match status" value="1"/>
</dbReference>
<protein>
    <recommendedName>
        <fullName evidence="4">Serine aminopeptidase S33 domain-containing protein</fullName>
    </recommendedName>
</protein>
<name>A0A8J8NAE4_HALGN</name>
<accession>A0A8J8NAE4</accession>
<reference evidence="2" key="1">
    <citation type="submission" date="2019-06" db="EMBL/GenBank/DDBJ databases">
        <authorList>
            <person name="Zheng W."/>
        </authorList>
    </citation>
    <scope>NUCLEOTIDE SEQUENCE</scope>
    <source>
        <strain evidence="2">QDHG01</strain>
    </source>
</reference>
<organism evidence="2 3">
    <name type="scientific">Halteria grandinella</name>
    <dbReference type="NCBI Taxonomy" id="5974"/>
    <lineage>
        <taxon>Eukaryota</taxon>
        <taxon>Sar</taxon>
        <taxon>Alveolata</taxon>
        <taxon>Ciliophora</taxon>
        <taxon>Intramacronucleata</taxon>
        <taxon>Spirotrichea</taxon>
        <taxon>Stichotrichia</taxon>
        <taxon>Sporadotrichida</taxon>
        <taxon>Halteriidae</taxon>
        <taxon>Halteria</taxon>
    </lineage>
</organism>
<dbReference type="SUPFAM" id="SSF53474">
    <property type="entry name" value="alpha/beta-Hydrolases"/>
    <property type="match status" value="1"/>
</dbReference>
<dbReference type="PANTHER" id="PTHR12277">
    <property type="entry name" value="ALPHA/BETA HYDROLASE DOMAIN-CONTAINING PROTEIN"/>
    <property type="match status" value="1"/>
</dbReference>